<comment type="similarity">
    <text evidence="2">Belongs to the UPF0291 family.</text>
</comment>
<reference evidence="4 5" key="1">
    <citation type="submission" date="2024-01" db="EMBL/GenBank/DDBJ databases">
        <title>Complete Genome Sequence of Alkalicoccus halolimnae BZ-SZ-XJ29T, a Moderately Halophilic Bacterium Isolated from a Salt Lake.</title>
        <authorList>
            <person name="Zhao B."/>
        </authorList>
    </citation>
    <scope>NUCLEOTIDE SEQUENCE [LARGE SCALE GENOMIC DNA]</scope>
    <source>
        <strain evidence="4 5">BZ-SZ-XJ29</strain>
    </source>
</reference>
<evidence type="ECO:0000256" key="3">
    <source>
        <dbReference type="SAM" id="MobiDB-lite"/>
    </source>
</evidence>
<dbReference type="AlphaFoldDB" id="A0A5C7FMT9"/>
<sequence>MISKDKLNRINALAKKSKAEGLTIKEQQEQKELRAEYLKNVRRSFKNQLNSVKVVDKEGEDVTPEKLKREQRKNLYH</sequence>
<comment type="subcellular location">
    <subcellularLocation>
        <location evidence="2">Cytoplasm</location>
    </subcellularLocation>
</comment>
<evidence type="ECO:0000313" key="5">
    <source>
        <dbReference type="Proteomes" id="UP000321816"/>
    </source>
</evidence>
<organism evidence="4 5">
    <name type="scientific">Alkalicoccus halolimnae</name>
    <dbReference type="NCBI Taxonomy" id="1667239"/>
    <lineage>
        <taxon>Bacteria</taxon>
        <taxon>Bacillati</taxon>
        <taxon>Bacillota</taxon>
        <taxon>Bacilli</taxon>
        <taxon>Bacillales</taxon>
        <taxon>Bacillaceae</taxon>
        <taxon>Alkalicoccus</taxon>
    </lineage>
</organism>
<accession>A0A5C7FMT9</accession>
<name>A0A5C7FMT9_9BACI</name>
<feature type="region of interest" description="Disordered" evidence="3">
    <location>
        <begin position="56"/>
        <end position="77"/>
    </location>
</feature>
<gene>
    <name evidence="4" type="ORF">FTX54_009035</name>
</gene>
<dbReference type="Pfam" id="PF05979">
    <property type="entry name" value="DUF896"/>
    <property type="match status" value="1"/>
</dbReference>
<dbReference type="OrthoDB" id="390105at2"/>
<dbReference type="KEGG" id="ahal:FTX54_009035"/>
<dbReference type="InterPro" id="IPR009242">
    <property type="entry name" value="DUF896"/>
</dbReference>
<evidence type="ECO:0000313" key="4">
    <source>
        <dbReference type="EMBL" id="WWD78581.1"/>
    </source>
</evidence>
<keyword evidence="5" id="KW-1185">Reference proteome</keyword>
<dbReference type="EMBL" id="CP144914">
    <property type="protein sequence ID" value="WWD78581.1"/>
    <property type="molecule type" value="Genomic_DNA"/>
</dbReference>
<dbReference type="RefSeq" id="WP_147802276.1">
    <property type="nucleotide sequence ID" value="NZ_CP144914.1"/>
</dbReference>
<keyword evidence="1 2" id="KW-0963">Cytoplasm</keyword>
<proteinExistence type="inferred from homology"/>
<dbReference type="PANTHER" id="PTHR37300">
    <property type="entry name" value="UPF0291 PROTEIN CBO2609/CLC_2481"/>
    <property type="match status" value="1"/>
</dbReference>
<dbReference type="HAMAP" id="MF_01103">
    <property type="entry name" value="UPF0291"/>
    <property type="match status" value="1"/>
</dbReference>
<dbReference type="SUPFAM" id="SSF158221">
    <property type="entry name" value="YnzC-like"/>
    <property type="match status" value="1"/>
</dbReference>
<dbReference type="Proteomes" id="UP000321816">
    <property type="component" value="Chromosome"/>
</dbReference>
<dbReference type="PANTHER" id="PTHR37300:SF1">
    <property type="entry name" value="UPF0291 PROTEIN YNZC"/>
    <property type="match status" value="1"/>
</dbReference>
<dbReference type="GO" id="GO:0005737">
    <property type="term" value="C:cytoplasm"/>
    <property type="evidence" value="ECO:0007669"/>
    <property type="project" value="UniProtKB-SubCell"/>
</dbReference>
<dbReference type="Gene3D" id="1.10.287.540">
    <property type="entry name" value="Helix hairpin bin"/>
    <property type="match status" value="1"/>
</dbReference>
<protein>
    <recommendedName>
        <fullName evidence="2">UPF0291 protein FTX54_009035</fullName>
    </recommendedName>
</protein>
<evidence type="ECO:0000256" key="2">
    <source>
        <dbReference type="HAMAP-Rule" id="MF_01103"/>
    </source>
</evidence>
<evidence type="ECO:0000256" key="1">
    <source>
        <dbReference type="ARBA" id="ARBA00022490"/>
    </source>
</evidence>